<comment type="subcellular location">
    <subcellularLocation>
        <location evidence="2">Cell envelope</location>
    </subcellularLocation>
</comment>
<dbReference type="Pfam" id="PF19425">
    <property type="entry name" value="Csd3_N2"/>
    <property type="match status" value="1"/>
</dbReference>
<dbReference type="GO" id="GO:0004222">
    <property type="term" value="F:metalloendopeptidase activity"/>
    <property type="evidence" value="ECO:0007669"/>
    <property type="project" value="TreeGrafter"/>
</dbReference>
<comment type="caution">
    <text evidence="11">The sequence shown here is derived from an EMBL/GenBank/DDBJ whole genome shotgun (WGS) entry which is preliminary data.</text>
</comment>
<dbReference type="GO" id="GO:0006508">
    <property type="term" value="P:proteolysis"/>
    <property type="evidence" value="ECO:0007669"/>
    <property type="project" value="UniProtKB-KW"/>
</dbReference>
<evidence type="ECO:0000256" key="8">
    <source>
        <dbReference type="SAM" id="MobiDB-lite"/>
    </source>
</evidence>
<evidence type="ECO:0000256" key="1">
    <source>
        <dbReference type="ARBA" id="ARBA00001947"/>
    </source>
</evidence>
<evidence type="ECO:0000256" key="7">
    <source>
        <dbReference type="ARBA" id="ARBA00023049"/>
    </source>
</evidence>
<evidence type="ECO:0000256" key="3">
    <source>
        <dbReference type="ARBA" id="ARBA00022670"/>
    </source>
</evidence>
<dbReference type="InterPro" id="IPR016047">
    <property type="entry name" value="M23ase_b-sheet_dom"/>
</dbReference>
<comment type="cofactor">
    <cofactor evidence="1">
        <name>Zn(2+)</name>
        <dbReference type="ChEBI" id="CHEBI:29105"/>
    </cofactor>
</comment>
<evidence type="ECO:0000256" key="5">
    <source>
        <dbReference type="ARBA" id="ARBA00022801"/>
    </source>
</evidence>
<accession>A0A9D9EI76</accession>
<dbReference type="AlphaFoldDB" id="A0A9D9EI76"/>
<evidence type="ECO:0000256" key="4">
    <source>
        <dbReference type="ARBA" id="ARBA00022723"/>
    </source>
</evidence>
<dbReference type="InterPro" id="IPR050570">
    <property type="entry name" value="Cell_wall_metabolism_enzyme"/>
</dbReference>
<keyword evidence="3" id="KW-0645">Protease</keyword>
<dbReference type="EMBL" id="JADIMR010000073">
    <property type="protein sequence ID" value="MBO8447071.1"/>
    <property type="molecule type" value="Genomic_DNA"/>
</dbReference>
<dbReference type="Pfam" id="PF01551">
    <property type="entry name" value="Peptidase_M23"/>
    <property type="match status" value="1"/>
</dbReference>
<feature type="region of interest" description="Disordered" evidence="8">
    <location>
        <begin position="406"/>
        <end position="428"/>
    </location>
</feature>
<reference evidence="11" key="1">
    <citation type="submission" date="2020-10" db="EMBL/GenBank/DDBJ databases">
        <authorList>
            <person name="Gilroy R."/>
        </authorList>
    </citation>
    <scope>NUCLEOTIDE SEQUENCE</scope>
    <source>
        <strain evidence="11">D3-1215</strain>
    </source>
</reference>
<evidence type="ECO:0000259" key="9">
    <source>
        <dbReference type="Pfam" id="PF01551"/>
    </source>
</evidence>
<feature type="compositionally biased region" description="Polar residues" evidence="8">
    <location>
        <begin position="409"/>
        <end position="428"/>
    </location>
</feature>
<protein>
    <submittedName>
        <fullName evidence="11">Peptidoglycan DD-metalloendopeptidase family protein</fullName>
    </submittedName>
</protein>
<dbReference type="InterPro" id="IPR011055">
    <property type="entry name" value="Dup_hybrid_motif"/>
</dbReference>
<evidence type="ECO:0000313" key="12">
    <source>
        <dbReference type="Proteomes" id="UP000823637"/>
    </source>
</evidence>
<dbReference type="Gene3D" id="2.70.70.10">
    <property type="entry name" value="Glucose Permease (Domain IIA)"/>
    <property type="match status" value="1"/>
</dbReference>
<organism evidence="11 12">
    <name type="scientific">Candidatus Enterocola intestinipullorum</name>
    <dbReference type="NCBI Taxonomy" id="2840783"/>
    <lineage>
        <taxon>Bacteria</taxon>
        <taxon>Pseudomonadati</taxon>
        <taxon>Bacteroidota</taxon>
        <taxon>Bacteroidia</taxon>
        <taxon>Bacteroidales</taxon>
        <taxon>Candidatus Enterocola</taxon>
    </lineage>
</organism>
<evidence type="ECO:0000259" key="10">
    <source>
        <dbReference type="Pfam" id="PF19425"/>
    </source>
</evidence>
<dbReference type="PANTHER" id="PTHR21666">
    <property type="entry name" value="PEPTIDASE-RELATED"/>
    <property type="match status" value="1"/>
</dbReference>
<evidence type="ECO:0000256" key="2">
    <source>
        <dbReference type="ARBA" id="ARBA00004196"/>
    </source>
</evidence>
<dbReference type="InterPro" id="IPR045834">
    <property type="entry name" value="Csd3_N2"/>
</dbReference>
<proteinExistence type="predicted"/>
<sequence length="428" mass="47372">MKRTLIYLAALSSAFIIGACTKEKDGEDSQEEIEETVIEPVTEYGIQVDSFTVDEGVIKNGQVLSTVFINYGVSPATAYGLNLLSDSVFDARRVKAGKSYTAYLSKDSVPRLQYFVYHNSLANHIVFDLRDSLVASRFDKPVRAEQRYAHAQIESSLWNAIADNNLDFGLANELSDIYAWTVDFFGIQPGDGFKVLYDELFVDSTAVGVGKVYAAIFTHNGKDFYAINFEDGETHGFWDLEGNSLRKSFLKAPLKFKRISSKFTYARRHPIYKTVRPHTGVDYAAPMGTPVVALGDGKVIERRYKGGGGNTVRIKHNSVYTTAYLHLSKYAKGLKVGDMVKQGEVIGYVGSTGASTGPHLDFRVWKNGTPINPLTMESPSVAPVPDSLKPRFEAYRDSILAVLEDFEPQQVSQPDSLASGQANSEVYR</sequence>
<dbReference type="GO" id="GO:0046872">
    <property type="term" value="F:metal ion binding"/>
    <property type="evidence" value="ECO:0007669"/>
    <property type="project" value="UniProtKB-KW"/>
</dbReference>
<dbReference type="CDD" id="cd12797">
    <property type="entry name" value="M23_peptidase"/>
    <property type="match status" value="1"/>
</dbReference>
<dbReference type="PANTHER" id="PTHR21666:SF288">
    <property type="entry name" value="CELL DIVISION PROTEIN YTFB"/>
    <property type="match status" value="1"/>
</dbReference>
<dbReference type="PROSITE" id="PS51257">
    <property type="entry name" value="PROKAR_LIPOPROTEIN"/>
    <property type="match status" value="1"/>
</dbReference>
<gene>
    <name evidence="11" type="ORF">IAC32_04935</name>
</gene>
<reference evidence="11" key="2">
    <citation type="journal article" date="2021" name="PeerJ">
        <title>Extensive microbial diversity within the chicken gut microbiome revealed by metagenomics and culture.</title>
        <authorList>
            <person name="Gilroy R."/>
            <person name="Ravi A."/>
            <person name="Getino M."/>
            <person name="Pursley I."/>
            <person name="Horton D.L."/>
            <person name="Alikhan N.F."/>
            <person name="Baker D."/>
            <person name="Gharbi K."/>
            <person name="Hall N."/>
            <person name="Watson M."/>
            <person name="Adriaenssens E.M."/>
            <person name="Foster-Nyarko E."/>
            <person name="Jarju S."/>
            <person name="Secka A."/>
            <person name="Antonio M."/>
            <person name="Oren A."/>
            <person name="Chaudhuri R.R."/>
            <person name="La Ragione R."/>
            <person name="Hildebrand F."/>
            <person name="Pallen M.J."/>
        </authorList>
    </citation>
    <scope>NUCLEOTIDE SEQUENCE</scope>
    <source>
        <strain evidence="11">D3-1215</strain>
    </source>
</reference>
<evidence type="ECO:0000313" key="11">
    <source>
        <dbReference type="EMBL" id="MBO8447071.1"/>
    </source>
</evidence>
<dbReference type="SUPFAM" id="SSF51261">
    <property type="entry name" value="Duplicated hybrid motif"/>
    <property type="match status" value="1"/>
</dbReference>
<keyword evidence="7" id="KW-0482">Metalloprotease</keyword>
<keyword evidence="5" id="KW-0378">Hydrolase</keyword>
<evidence type="ECO:0000256" key="6">
    <source>
        <dbReference type="ARBA" id="ARBA00022833"/>
    </source>
</evidence>
<dbReference type="Gene3D" id="3.10.450.350">
    <property type="match status" value="1"/>
</dbReference>
<keyword evidence="6" id="KW-0862">Zinc</keyword>
<name>A0A9D9EI76_9BACT</name>
<dbReference type="Proteomes" id="UP000823637">
    <property type="component" value="Unassembled WGS sequence"/>
</dbReference>
<dbReference type="GO" id="GO:0030313">
    <property type="term" value="C:cell envelope"/>
    <property type="evidence" value="ECO:0007669"/>
    <property type="project" value="UniProtKB-SubCell"/>
</dbReference>
<keyword evidence="4" id="KW-0479">Metal-binding</keyword>
<feature type="domain" description="Csd3-like second N-terminal" evidence="10">
    <location>
        <begin position="149"/>
        <end position="263"/>
    </location>
</feature>
<feature type="domain" description="M23ase beta-sheet core" evidence="9">
    <location>
        <begin position="277"/>
        <end position="373"/>
    </location>
</feature>